<dbReference type="GO" id="GO:0140662">
    <property type="term" value="F:ATP-dependent protein folding chaperone"/>
    <property type="evidence" value="ECO:0007669"/>
    <property type="project" value="InterPro"/>
</dbReference>
<keyword evidence="14" id="KW-1185">Reference proteome</keyword>
<evidence type="ECO:0000256" key="4">
    <source>
        <dbReference type="ARBA" id="ARBA00022490"/>
    </source>
</evidence>
<dbReference type="Proteomes" id="UP000762676">
    <property type="component" value="Unassembled WGS sequence"/>
</dbReference>
<reference evidence="13 14" key="1">
    <citation type="journal article" date="2021" name="Elife">
        <title>Chloroplast acquisition without the gene transfer in kleptoplastic sea slugs, Plakobranchus ocellatus.</title>
        <authorList>
            <person name="Maeda T."/>
            <person name="Takahashi S."/>
            <person name="Yoshida T."/>
            <person name="Shimamura S."/>
            <person name="Takaki Y."/>
            <person name="Nagai Y."/>
            <person name="Toyoda A."/>
            <person name="Suzuki Y."/>
            <person name="Arimoto A."/>
            <person name="Ishii H."/>
            <person name="Satoh N."/>
            <person name="Nishiyama T."/>
            <person name="Hasebe M."/>
            <person name="Maruyama T."/>
            <person name="Minagawa J."/>
            <person name="Obokata J."/>
            <person name="Shigenobu S."/>
        </authorList>
    </citation>
    <scope>NUCLEOTIDE SEQUENCE [LARGE SCALE GENOMIC DNA]</scope>
</reference>
<dbReference type="InterPro" id="IPR017998">
    <property type="entry name" value="Chaperone_TCP-1"/>
</dbReference>
<evidence type="ECO:0000256" key="10">
    <source>
        <dbReference type="RuleBase" id="RU004187"/>
    </source>
</evidence>
<dbReference type="EMBL" id="BMAT01005282">
    <property type="protein sequence ID" value="GFR90433.1"/>
    <property type="molecule type" value="Genomic_DNA"/>
</dbReference>
<evidence type="ECO:0000256" key="3">
    <source>
        <dbReference type="ARBA" id="ARBA00015836"/>
    </source>
</evidence>
<dbReference type="SUPFAM" id="SSF54849">
    <property type="entry name" value="GroEL-intermediate domain like"/>
    <property type="match status" value="1"/>
</dbReference>
<accession>A0AAV4GY39</accession>
<comment type="subunit">
    <text evidence="11">Heterooligomeric complex that forms two stacked rings.</text>
</comment>
<dbReference type="GO" id="GO:0005524">
    <property type="term" value="F:ATP binding"/>
    <property type="evidence" value="ECO:0007669"/>
    <property type="project" value="UniProtKB-KW"/>
</dbReference>
<sequence>MSQMNAPIILLKEGTDTSQGKPQILSNINACSTIADAVRTTLGPRGMDKLIVDNKGSVVISNDGATILKTLDIVHPAAKTLVDIAKSQDSEVGDGTTSVTLLAGEFLKQFKPFIEEGVHPQVIVRAVRKALMMALKKITDIAVHIKKDDAKELRELLEKCAATALSSKLVAAHKEFFSKMVVDAVQLLDDLLPLNMIGIKKVQGGSLQESLLVAGVAFKKTFSYAGFEMQPKKYSNPKIALLNVELELKAEKENAEVRVDSVQRYDFSNFELLKDMFCAGRVPEEDMRRTMKACGGSIQTSVQNMKADILGSCETFEEIQVGGERYNFFKGCPQAKTCTIILRGGAEQFMEETHRSLHDAIMIVRRAMKNDSVVAGGGAIEMELSSHLREQSRTIKGKEQLLIAAYAKALEVIPRQLCDNAGFDATNILNKLRQKHATGSRWAGVNIMEEDIADNFEAFVWEPAVVKINALTAASEASCLILSVDETIKNPRANQEGGGGAPPMGRGRGRPM</sequence>
<evidence type="ECO:0000313" key="14">
    <source>
        <dbReference type="Proteomes" id="UP000762676"/>
    </source>
</evidence>
<evidence type="ECO:0000256" key="7">
    <source>
        <dbReference type="ARBA" id="ARBA00023186"/>
    </source>
</evidence>
<dbReference type="PROSITE" id="PS00995">
    <property type="entry name" value="TCP1_3"/>
    <property type="match status" value="1"/>
</dbReference>
<comment type="caution">
    <text evidence="13">The sequence shown here is derived from an EMBL/GenBank/DDBJ whole genome shotgun (WGS) entry which is preliminary data.</text>
</comment>
<keyword evidence="5 10" id="KW-0547">Nucleotide-binding</keyword>
<dbReference type="PROSITE" id="PS00751">
    <property type="entry name" value="TCP1_2"/>
    <property type="match status" value="1"/>
</dbReference>
<evidence type="ECO:0000256" key="5">
    <source>
        <dbReference type="ARBA" id="ARBA00022741"/>
    </source>
</evidence>
<keyword evidence="7 10" id="KW-0143">Chaperone</keyword>
<dbReference type="Gene3D" id="3.50.7.10">
    <property type="entry name" value="GroEL"/>
    <property type="match status" value="2"/>
</dbReference>
<dbReference type="SUPFAM" id="SSF52029">
    <property type="entry name" value="GroEL apical domain-like"/>
    <property type="match status" value="1"/>
</dbReference>
<evidence type="ECO:0000256" key="1">
    <source>
        <dbReference type="ARBA" id="ARBA00004496"/>
    </source>
</evidence>
<dbReference type="GO" id="GO:0016887">
    <property type="term" value="F:ATP hydrolysis activity"/>
    <property type="evidence" value="ECO:0007669"/>
    <property type="project" value="InterPro"/>
</dbReference>
<dbReference type="InterPro" id="IPR027409">
    <property type="entry name" value="GroEL-like_apical_dom_sf"/>
</dbReference>
<protein>
    <recommendedName>
        <fullName evidence="3 11">T-complex protein 1 subunit eta</fullName>
        <shortName evidence="11">TCP-1-eta</shortName>
    </recommendedName>
    <alternativeName>
        <fullName evidence="8 11">CCT-eta</fullName>
    </alternativeName>
</protein>
<dbReference type="PANTHER" id="PTHR11353">
    <property type="entry name" value="CHAPERONIN"/>
    <property type="match status" value="1"/>
</dbReference>
<dbReference type="InterPro" id="IPR002423">
    <property type="entry name" value="Cpn60/GroEL/TCP-1"/>
</dbReference>
<comment type="function">
    <text evidence="11">Molecular chaperone; assists the folding of proteins upon ATP hydrolysis. Known to play a role, in vitro, in the folding of actin and tubulin.</text>
</comment>
<dbReference type="Pfam" id="PF00118">
    <property type="entry name" value="Cpn60_TCP1"/>
    <property type="match status" value="2"/>
</dbReference>
<evidence type="ECO:0000256" key="6">
    <source>
        <dbReference type="ARBA" id="ARBA00022840"/>
    </source>
</evidence>
<comment type="subcellular location">
    <subcellularLocation>
        <location evidence="1 11">Cytoplasm</location>
    </subcellularLocation>
</comment>
<keyword evidence="4 11" id="KW-0963">Cytoplasm</keyword>
<dbReference type="InterPro" id="IPR027413">
    <property type="entry name" value="GROEL-like_equatorial_sf"/>
</dbReference>
<dbReference type="FunFam" id="3.30.260.10:FF:000049">
    <property type="entry name" value="T-complex protein 1 subunit eta"/>
    <property type="match status" value="1"/>
</dbReference>
<dbReference type="Gene3D" id="1.10.560.10">
    <property type="entry name" value="GroEL-like equatorial domain"/>
    <property type="match status" value="2"/>
</dbReference>
<dbReference type="GO" id="GO:0051082">
    <property type="term" value="F:unfolded protein binding"/>
    <property type="evidence" value="ECO:0007669"/>
    <property type="project" value="InterPro"/>
</dbReference>
<dbReference type="FunFam" id="1.10.560.10:FF:000045">
    <property type="entry name" value="T-complex protein 1 subunit eta"/>
    <property type="match status" value="1"/>
</dbReference>
<dbReference type="FunFam" id="1.10.560.10:FF:000017">
    <property type="entry name" value="T-complex protein 1 subunit eta"/>
    <property type="match status" value="1"/>
</dbReference>
<dbReference type="InterPro" id="IPR027410">
    <property type="entry name" value="TCP-1-like_intermed_sf"/>
</dbReference>
<keyword evidence="6 10" id="KW-0067">ATP-binding</keyword>
<comment type="similarity">
    <text evidence="2 10">Belongs to the TCP-1 chaperonin family.</text>
</comment>
<dbReference type="SUPFAM" id="SSF48592">
    <property type="entry name" value="GroEL equatorial domain-like"/>
    <property type="match status" value="1"/>
</dbReference>
<dbReference type="InterPro" id="IPR012720">
    <property type="entry name" value="Chap_CCT_eta"/>
</dbReference>
<dbReference type="CDD" id="cd03340">
    <property type="entry name" value="TCP1_eta"/>
    <property type="match status" value="1"/>
</dbReference>
<dbReference type="Gene3D" id="3.30.260.10">
    <property type="entry name" value="TCP-1-like chaperonin intermediate domain"/>
    <property type="match status" value="2"/>
</dbReference>
<evidence type="ECO:0000256" key="9">
    <source>
        <dbReference type="ARBA" id="ARBA00049360"/>
    </source>
</evidence>
<dbReference type="PRINTS" id="PR00304">
    <property type="entry name" value="TCOMPLEXTCP1"/>
</dbReference>
<dbReference type="FunFam" id="3.30.260.10:FF:000022">
    <property type="entry name" value="T-complex protein 1 subunit eta"/>
    <property type="match status" value="1"/>
</dbReference>
<dbReference type="GO" id="GO:0005832">
    <property type="term" value="C:chaperonin-containing T-complex"/>
    <property type="evidence" value="ECO:0007669"/>
    <property type="project" value="UniProtKB-ARBA"/>
</dbReference>
<organism evidence="13 14">
    <name type="scientific">Elysia marginata</name>
    <dbReference type="NCBI Taxonomy" id="1093978"/>
    <lineage>
        <taxon>Eukaryota</taxon>
        <taxon>Metazoa</taxon>
        <taxon>Spiralia</taxon>
        <taxon>Lophotrochozoa</taxon>
        <taxon>Mollusca</taxon>
        <taxon>Gastropoda</taxon>
        <taxon>Heterobranchia</taxon>
        <taxon>Euthyneura</taxon>
        <taxon>Panpulmonata</taxon>
        <taxon>Sacoglossa</taxon>
        <taxon>Placobranchoidea</taxon>
        <taxon>Plakobranchidae</taxon>
        <taxon>Elysia</taxon>
    </lineage>
</organism>
<evidence type="ECO:0000256" key="2">
    <source>
        <dbReference type="ARBA" id="ARBA00008020"/>
    </source>
</evidence>
<evidence type="ECO:0000256" key="8">
    <source>
        <dbReference type="ARBA" id="ARBA00032221"/>
    </source>
</evidence>
<evidence type="ECO:0000313" key="13">
    <source>
        <dbReference type="EMBL" id="GFR90433.1"/>
    </source>
</evidence>
<dbReference type="AlphaFoldDB" id="A0AAV4GY39"/>
<dbReference type="InterPro" id="IPR002194">
    <property type="entry name" value="Chaperonin_TCP-1_CS"/>
</dbReference>
<name>A0AAV4GY39_9GAST</name>
<feature type="region of interest" description="Disordered" evidence="12">
    <location>
        <begin position="491"/>
        <end position="512"/>
    </location>
</feature>
<evidence type="ECO:0000256" key="11">
    <source>
        <dbReference type="RuleBase" id="RU365042"/>
    </source>
</evidence>
<proteinExistence type="inferred from homology"/>
<gene>
    <name evidence="13" type="ORF">ElyMa_002567900</name>
</gene>
<dbReference type="PROSITE" id="PS00750">
    <property type="entry name" value="TCP1_1"/>
    <property type="match status" value="1"/>
</dbReference>
<comment type="catalytic activity">
    <reaction evidence="9">
        <text>ATP + H2O = ADP + phosphate + H(+)</text>
        <dbReference type="Rhea" id="RHEA:13065"/>
        <dbReference type="ChEBI" id="CHEBI:15377"/>
        <dbReference type="ChEBI" id="CHEBI:15378"/>
        <dbReference type="ChEBI" id="CHEBI:30616"/>
        <dbReference type="ChEBI" id="CHEBI:43474"/>
        <dbReference type="ChEBI" id="CHEBI:456216"/>
    </reaction>
</comment>
<evidence type="ECO:0000256" key="12">
    <source>
        <dbReference type="SAM" id="MobiDB-lite"/>
    </source>
</evidence>